<dbReference type="EMBL" id="JAAYYV010000377">
    <property type="protein sequence ID" value="NLF55402.1"/>
    <property type="molecule type" value="Genomic_DNA"/>
</dbReference>
<dbReference type="OrthoDB" id="8850354at2"/>
<proteinExistence type="predicted"/>
<keyword evidence="2" id="KW-0732">Signal</keyword>
<reference evidence="3 4" key="1">
    <citation type="journal article" date="2020" name="Biotechnol. Biofuels">
        <title>New insights from the biogas microbiome by comprehensive genome-resolved metagenomics of nearly 1600 species originating from multiple anaerobic digesters.</title>
        <authorList>
            <person name="Campanaro S."/>
            <person name="Treu L."/>
            <person name="Rodriguez-R L.M."/>
            <person name="Kovalovszki A."/>
            <person name="Ziels R.M."/>
            <person name="Maus I."/>
            <person name="Zhu X."/>
            <person name="Kougias P.G."/>
            <person name="Basile A."/>
            <person name="Luo G."/>
            <person name="Schluter A."/>
            <person name="Konstantinidis K.T."/>
            <person name="Angelidaki I."/>
        </authorList>
    </citation>
    <scope>NUCLEOTIDE SEQUENCE [LARGE SCALE GENOMIC DNA]</scope>
    <source>
        <strain evidence="3">AS06rmzACSIP_256</strain>
    </source>
</reference>
<name>A0A7X7LY62_9RHOO</name>
<feature type="chain" id="PRO_5030820618" description="Secreted protein" evidence="2">
    <location>
        <begin position="26"/>
        <end position="108"/>
    </location>
</feature>
<organism evidence="3 4">
    <name type="scientific">Thauera phenolivorans</name>
    <dbReference type="NCBI Taxonomy" id="1792543"/>
    <lineage>
        <taxon>Bacteria</taxon>
        <taxon>Pseudomonadati</taxon>
        <taxon>Pseudomonadota</taxon>
        <taxon>Betaproteobacteria</taxon>
        <taxon>Rhodocyclales</taxon>
        <taxon>Zoogloeaceae</taxon>
        <taxon>Thauera</taxon>
    </lineage>
</organism>
<evidence type="ECO:0000256" key="1">
    <source>
        <dbReference type="SAM" id="MobiDB-lite"/>
    </source>
</evidence>
<evidence type="ECO:0000313" key="4">
    <source>
        <dbReference type="Proteomes" id="UP000536534"/>
    </source>
</evidence>
<dbReference type="AlphaFoldDB" id="A0A7X7LY62"/>
<evidence type="ECO:0000313" key="3">
    <source>
        <dbReference type="EMBL" id="NLF55402.1"/>
    </source>
</evidence>
<evidence type="ECO:0008006" key="5">
    <source>
        <dbReference type="Google" id="ProtNLM"/>
    </source>
</evidence>
<dbReference type="Proteomes" id="UP000536534">
    <property type="component" value="Unassembled WGS sequence"/>
</dbReference>
<comment type="caution">
    <text evidence="3">The sequence shown here is derived from an EMBL/GenBank/DDBJ whole genome shotgun (WGS) entry which is preliminary data.</text>
</comment>
<evidence type="ECO:0000256" key="2">
    <source>
        <dbReference type="SAM" id="SignalP"/>
    </source>
</evidence>
<feature type="compositionally biased region" description="Basic and acidic residues" evidence="1">
    <location>
        <begin position="33"/>
        <end position="42"/>
    </location>
</feature>
<gene>
    <name evidence="3" type="ORF">GX576_13580</name>
</gene>
<dbReference type="RefSeq" id="WP_068809110.1">
    <property type="nucleotide sequence ID" value="NZ_MBFM01000005.1"/>
</dbReference>
<feature type="region of interest" description="Disordered" evidence="1">
    <location>
        <begin position="27"/>
        <end position="65"/>
    </location>
</feature>
<protein>
    <recommendedName>
        <fullName evidence="5">Secreted protein</fullName>
    </recommendedName>
</protein>
<sequence>MQVSRTDLGSVMLAAVLLAALPSDAAGTAAGERAGRSGERPARPVPTEQRPAGGTERGDGAPTRRLITNCDANGCRDNLGNSYHRGGGGSLFGPAGRCRQIGGRIHCP</sequence>
<accession>A0A7X7LY62</accession>
<feature type="signal peptide" evidence="2">
    <location>
        <begin position="1"/>
        <end position="25"/>
    </location>
</feature>